<feature type="transmembrane region" description="Helical" evidence="8">
    <location>
        <begin position="114"/>
        <end position="141"/>
    </location>
</feature>
<feature type="transmembrane region" description="Helical" evidence="8">
    <location>
        <begin position="350"/>
        <end position="373"/>
    </location>
</feature>
<comment type="subcellular location">
    <subcellularLocation>
        <location evidence="1">Cell membrane</location>
        <topology evidence="1">Multi-pass membrane protein</topology>
    </subcellularLocation>
</comment>
<keyword evidence="7 8" id="KW-0472">Membrane</keyword>
<dbReference type="InterPro" id="IPR004669">
    <property type="entry name" value="C4_dicarb_anaerob_car"/>
</dbReference>
<feature type="transmembrane region" description="Helical" evidence="8">
    <location>
        <begin position="440"/>
        <end position="458"/>
    </location>
</feature>
<dbReference type="RefSeq" id="WP_237978327.1">
    <property type="nucleotide sequence ID" value="NZ_JAKNCT010000004.1"/>
</dbReference>
<feature type="transmembrane region" description="Helical" evidence="8">
    <location>
        <begin position="192"/>
        <end position="215"/>
    </location>
</feature>
<dbReference type="NCBIfam" id="TIGR00771">
    <property type="entry name" value="DcuC"/>
    <property type="match status" value="1"/>
</dbReference>
<feature type="transmembrane region" description="Helical" evidence="8">
    <location>
        <begin position="27"/>
        <end position="48"/>
    </location>
</feature>
<reference evidence="9 10" key="1">
    <citation type="submission" date="2022-02" db="EMBL/GenBank/DDBJ databases">
        <title>Mesosutterella porci, a novel member of the family Sutterellaceae from pig feces.</title>
        <authorList>
            <person name="Wylensek D."/>
            <person name="Clavel T."/>
        </authorList>
    </citation>
    <scope>NUCLEOTIDE SEQUENCE [LARGE SCALE GENOMIC DNA]</scope>
    <source>
        <strain evidence="10">oilRF-744-wt-GAM-9</strain>
    </source>
</reference>
<feature type="transmembrane region" description="Helical" evidence="8">
    <location>
        <begin position="277"/>
        <end position="296"/>
    </location>
</feature>
<keyword evidence="5 8" id="KW-0812">Transmembrane</keyword>
<dbReference type="EMBL" id="JAKNCT010000004">
    <property type="protein sequence ID" value="MCG5030674.1"/>
    <property type="molecule type" value="Genomic_DNA"/>
</dbReference>
<evidence type="ECO:0000313" key="10">
    <source>
        <dbReference type="Proteomes" id="UP001297600"/>
    </source>
</evidence>
<evidence type="ECO:0000256" key="8">
    <source>
        <dbReference type="SAM" id="Phobius"/>
    </source>
</evidence>
<comment type="caution">
    <text evidence="9">The sequence shown here is derived from an EMBL/GenBank/DDBJ whole genome shotgun (WGS) entry which is preliminary data.</text>
</comment>
<feature type="transmembrane region" description="Helical" evidence="8">
    <location>
        <begin position="385"/>
        <end position="407"/>
    </location>
</feature>
<feature type="transmembrane region" description="Helical" evidence="8">
    <location>
        <begin position="69"/>
        <end position="90"/>
    </location>
</feature>
<sequence>MLSLVIAGITLVIVVYLLVKGYYPQAALFIGGLILLTCTWIFGLGDLLPAKQTTHFGGFDIFKVFSTRFATRIGGLGLMLMAIGGFSRYMEYVGASSALFKVFEKPLKKIKNPYLLLGAAFLVEQIMVIFVPSHAGLGLLLMCTLYPILVRSGVSPLSALGVIGCCQFMDVGPGSGNANMAAQVAQMDVSEYFVYYQLPLFIGLVVILTFVQMFVQAWWDKREGWHFDPEHVKTFAGEKSVKEPVDAPRIYAILPIIPLFLIIFFSKVAGSTIRMDVVTAMVISTIIAIIFELIRWRDLRKILGTFKLFFEGMGKILVGVVSLIICGEYFAQGLIKSGAMGTLISAANDAGFGLAAMVVIGGLLLWIMAFIMGSGNAAFFSFAPLVPPIAHAVGAPIVSLIFPLQVLVSFGRVSSPITAALIAISGIAGVSSFQVAKRTCIPMFVATIVTLVAYFMFWY</sequence>
<dbReference type="PANTHER" id="PTHR42002:SF2">
    <property type="entry name" value="ANAEROBIC C4-DICARBOXYLATE TRANSPORTER DCUC-RELATED"/>
    <property type="match status" value="1"/>
</dbReference>
<evidence type="ECO:0000313" key="9">
    <source>
        <dbReference type="EMBL" id="MCG5030674.1"/>
    </source>
</evidence>
<dbReference type="Proteomes" id="UP001297600">
    <property type="component" value="Unassembled WGS sequence"/>
</dbReference>
<dbReference type="Pfam" id="PF03606">
    <property type="entry name" value="DcuC"/>
    <property type="match status" value="1"/>
</dbReference>
<feature type="transmembrane region" description="Helical" evidence="8">
    <location>
        <begin position="249"/>
        <end position="265"/>
    </location>
</feature>
<name>A0ABS9MQ02_9BURK</name>
<gene>
    <name evidence="9" type="primary">dcuC</name>
    <name evidence="9" type="ORF">MAF45_04340</name>
</gene>
<evidence type="ECO:0000256" key="7">
    <source>
        <dbReference type="ARBA" id="ARBA00023136"/>
    </source>
</evidence>
<feature type="transmembrane region" description="Helical" evidence="8">
    <location>
        <begin position="413"/>
        <end position="433"/>
    </location>
</feature>
<dbReference type="NCBIfam" id="NF037994">
    <property type="entry name" value="DcuC_1"/>
    <property type="match status" value="1"/>
</dbReference>
<evidence type="ECO:0000256" key="5">
    <source>
        <dbReference type="ARBA" id="ARBA00022692"/>
    </source>
</evidence>
<evidence type="ECO:0000256" key="6">
    <source>
        <dbReference type="ARBA" id="ARBA00022989"/>
    </source>
</evidence>
<organism evidence="9 10">
    <name type="scientific">Mesosutterella porci</name>
    <dbReference type="NCBI Taxonomy" id="2915351"/>
    <lineage>
        <taxon>Bacteria</taxon>
        <taxon>Pseudomonadati</taxon>
        <taxon>Pseudomonadota</taxon>
        <taxon>Betaproteobacteria</taxon>
        <taxon>Burkholderiales</taxon>
        <taxon>Sutterellaceae</taxon>
        <taxon>Mesosutterella</taxon>
    </lineage>
</organism>
<keyword evidence="6 8" id="KW-1133">Transmembrane helix</keyword>
<proteinExistence type="inferred from homology"/>
<accession>A0ABS9MQ02</accession>
<feature type="transmembrane region" description="Helical" evidence="8">
    <location>
        <begin position="308"/>
        <end position="330"/>
    </location>
</feature>
<keyword evidence="10" id="KW-1185">Reference proteome</keyword>
<evidence type="ECO:0000256" key="1">
    <source>
        <dbReference type="ARBA" id="ARBA00004651"/>
    </source>
</evidence>
<protein>
    <submittedName>
        <fullName evidence="9">C4-dicarboxylate transporter DcuC</fullName>
    </submittedName>
</protein>
<evidence type="ECO:0000256" key="3">
    <source>
        <dbReference type="ARBA" id="ARBA00022448"/>
    </source>
</evidence>
<comment type="similarity">
    <text evidence="2">Belongs to the DcuC/DcuD transporter (TC 2.A.61) family.</text>
</comment>
<evidence type="ECO:0000256" key="4">
    <source>
        <dbReference type="ARBA" id="ARBA00022475"/>
    </source>
</evidence>
<dbReference type="InterPro" id="IPR018385">
    <property type="entry name" value="C4_dicarb_anaerob_car-like"/>
</dbReference>
<evidence type="ECO:0000256" key="2">
    <source>
        <dbReference type="ARBA" id="ARBA00005275"/>
    </source>
</evidence>
<dbReference type="PANTHER" id="PTHR42002">
    <property type="entry name" value="ANAEROBIC C4-DICARBOXYLATE TRANSPORTER DCUC-RELATED"/>
    <property type="match status" value="1"/>
</dbReference>
<keyword evidence="3" id="KW-0813">Transport</keyword>
<keyword evidence="4" id="KW-1003">Cell membrane</keyword>